<dbReference type="InterPro" id="IPR000595">
    <property type="entry name" value="cNMP-bd_dom"/>
</dbReference>
<reference evidence="9 10" key="1">
    <citation type="submission" date="2018-12" db="EMBL/GenBank/DDBJ databases">
        <authorList>
            <person name="Yang Y."/>
        </authorList>
    </citation>
    <scope>NUCLEOTIDE SEQUENCE [LARGE SCALE GENOMIC DNA]</scope>
    <source>
        <strain evidence="9 10">GSF71</strain>
    </source>
</reference>
<feature type="domain" description="Cyclic nucleotide-binding" evidence="8">
    <location>
        <begin position="316"/>
        <end position="435"/>
    </location>
</feature>
<dbReference type="PRINTS" id="PR00103">
    <property type="entry name" value="CAMPKINASE"/>
</dbReference>
<keyword evidence="6" id="KW-0813">Transport</keyword>
<dbReference type="InterPro" id="IPR016846">
    <property type="entry name" value="cNMP-bd_ion_channel"/>
</dbReference>
<dbReference type="PANTHER" id="PTHR30221:SF1">
    <property type="entry name" value="SMALL-CONDUCTANCE MECHANOSENSITIVE CHANNEL"/>
    <property type="match status" value="1"/>
</dbReference>
<comment type="similarity">
    <text evidence="6">Belongs to the MscS (TC 1.A.23) family.</text>
</comment>
<evidence type="ECO:0000256" key="7">
    <source>
        <dbReference type="SAM" id="MobiDB-lite"/>
    </source>
</evidence>
<evidence type="ECO:0000256" key="5">
    <source>
        <dbReference type="ARBA" id="ARBA00023136"/>
    </source>
</evidence>
<dbReference type="InterPro" id="IPR045275">
    <property type="entry name" value="MscS_archaea/bacteria_type"/>
</dbReference>
<keyword evidence="4 6" id="KW-1133">Transmembrane helix</keyword>
<dbReference type="Proteomes" id="UP000280346">
    <property type="component" value="Unassembled WGS sequence"/>
</dbReference>
<comment type="caution">
    <text evidence="6">Lacks conserved residue(s) required for the propagation of feature annotation.</text>
</comment>
<dbReference type="InterPro" id="IPR014710">
    <property type="entry name" value="RmlC-like_jellyroll"/>
</dbReference>
<dbReference type="Gene3D" id="2.30.30.60">
    <property type="match status" value="1"/>
</dbReference>
<dbReference type="GO" id="GO:0008381">
    <property type="term" value="F:mechanosensitive monoatomic ion channel activity"/>
    <property type="evidence" value="ECO:0007669"/>
    <property type="project" value="InterPro"/>
</dbReference>
<feature type="compositionally biased region" description="Basic and acidic residues" evidence="7">
    <location>
        <begin position="437"/>
        <end position="448"/>
    </location>
</feature>
<dbReference type="InterPro" id="IPR011066">
    <property type="entry name" value="MscS_channel_C_sf"/>
</dbReference>
<feature type="transmembrane region" description="Helical" evidence="6">
    <location>
        <begin position="111"/>
        <end position="130"/>
    </location>
</feature>
<dbReference type="PIRSF" id="PIRSF026673">
    <property type="entry name" value="UCP026673_ion_chan"/>
    <property type="match status" value="1"/>
</dbReference>
<feature type="transmembrane region" description="Helical" evidence="6">
    <location>
        <begin position="86"/>
        <end position="105"/>
    </location>
</feature>
<keyword evidence="6" id="KW-0407">Ion channel</keyword>
<dbReference type="InterPro" id="IPR023408">
    <property type="entry name" value="MscS_beta-dom_sf"/>
</dbReference>
<dbReference type="CDD" id="cd00038">
    <property type="entry name" value="CAP_ED"/>
    <property type="match status" value="1"/>
</dbReference>
<comment type="subunit">
    <text evidence="6">Homoheptamer.</text>
</comment>
<evidence type="ECO:0000256" key="6">
    <source>
        <dbReference type="RuleBase" id="RU369025"/>
    </source>
</evidence>
<protein>
    <recommendedName>
        <fullName evidence="6">Small-conductance mechanosensitive channel</fullName>
    </recommendedName>
</protein>
<feature type="transmembrane region" description="Helical" evidence="6">
    <location>
        <begin position="46"/>
        <end position="66"/>
    </location>
</feature>
<keyword evidence="5 6" id="KW-0472">Membrane</keyword>
<comment type="subcellular location">
    <subcellularLocation>
        <location evidence="6">Cell inner membrane</location>
        <topology evidence="6">Multi-pass membrane protein</topology>
    </subcellularLocation>
    <subcellularLocation>
        <location evidence="1">Cell membrane</location>
        <topology evidence="1">Multi-pass membrane protein</topology>
    </subcellularLocation>
</comment>
<accession>A0A3S0WHT7</accession>
<sequence>MTVFRPLLSPVAVLLVLSGAVANKAWLHDHLTALGGPMLGDGVEMAVAAAAWLAVAWLGSRLLDALATGNGRQGRPPRMPRLLSDLLRALLYGVALLAILAFVLGQPVTGLLATSGVVIAVLGFALRNMIADIFSGIALNIEHPYRIGDWIELAPGAAGQVDEINWRATRLITSEGTALIVPNGIVAGSRFTNFSSPERRFRVAIPILLDQEVPVARAKRVLLSALLCAEGVLPDPRPDVVVEALTPNGVAYQARFWLDDYAHLTAGRDAVATVLLEHLGRAGIDLARPKREFRPRRAPVPVPGALRRSLLRQLDLFAAFDDSEIAELGQAMRRRHLLAGDTAVHQGEDGESLFVIAEGVFDVQLAGEQGPVRLNRLRPGDVFGEMSLLTGQPRSASVVACTDSVVFELDKSHVDPVLRRRPELARQLAELMAQRQTRNEAARDRQGRGEPGPAAVGSQDLLARLRGFFKL</sequence>
<dbReference type="SUPFAM" id="SSF51206">
    <property type="entry name" value="cAMP-binding domain-like"/>
    <property type="match status" value="1"/>
</dbReference>
<dbReference type="Gene3D" id="1.10.287.1260">
    <property type="match status" value="1"/>
</dbReference>
<dbReference type="SMART" id="SM00100">
    <property type="entry name" value="cNMP"/>
    <property type="match status" value="1"/>
</dbReference>
<evidence type="ECO:0000259" key="8">
    <source>
        <dbReference type="PROSITE" id="PS50042"/>
    </source>
</evidence>
<dbReference type="InterPro" id="IPR006685">
    <property type="entry name" value="MscS_channel_2nd"/>
</dbReference>
<dbReference type="Gene3D" id="2.60.120.10">
    <property type="entry name" value="Jelly Rolls"/>
    <property type="match status" value="1"/>
</dbReference>
<keyword evidence="3 6" id="KW-0812">Transmembrane</keyword>
<dbReference type="InterPro" id="IPR010920">
    <property type="entry name" value="LSM_dom_sf"/>
</dbReference>
<feature type="region of interest" description="Disordered" evidence="7">
    <location>
        <begin position="433"/>
        <end position="456"/>
    </location>
</feature>
<dbReference type="Pfam" id="PF00027">
    <property type="entry name" value="cNMP_binding"/>
    <property type="match status" value="1"/>
</dbReference>
<evidence type="ECO:0000313" key="9">
    <source>
        <dbReference type="EMBL" id="RUQ60429.1"/>
    </source>
</evidence>
<keyword evidence="10" id="KW-1185">Reference proteome</keyword>
<comment type="function">
    <text evidence="6">Mechanosensitive channel that participates in the regulation of osmotic pressure changes within the cell, opening in response to stretch forces in the membrane lipid bilayer, without the need for other proteins. Contributes to normal resistance to hypoosmotic shock. Forms an ion channel of 1.0 nanosiemens conductance with a slight preference for anions.</text>
</comment>
<dbReference type="PROSITE" id="PS00889">
    <property type="entry name" value="CNMP_BINDING_2"/>
    <property type="match status" value="1"/>
</dbReference>
<name>A0A3S0WHT7_9PROT</name>
<evidence type="ECO:0000256" key="2">
    <source>
        <dbReference type="ARBA" id="ARBA00022475"/>
    </source>
</evidence>
<dbReference type="EMBL" id="RZIJ01000054">
    <property type="protein sequence ID" value="RUQ60429.1"/>
    <property type="molecule type" value="Genomic_DNA"/>
</dbReference>
<dbReference type="InterPro" id="IPR018488">
    <property type="entry name" value="cNMP-bd_CS"/>
</dbReference>
<dbReference type="RefSeq" id="WP_127005132.1">
    <property type="nucleotide sequence ID" value="NZ_JBNPXW010000021.1"/>
</dbReference>
<evidence type="ECO:0000256" key="3">
    <source>
        <dbReference type="ARBA" id="ARBA00022692"/>
    </source>
</evidence>
<dbReference type="OrthoDB" id="9775207at2"/>
<evidence type="ECO:0000256" key="1">
    <source>
        <dbReference type="ARBA" id="ARBA00004651"/>
    </source>
</evidence>
<evidence type="ECO:0000313" key="10">
    <source>
        <dbReference type="Proteomes" id="UP000280346"/>
    </source>
</evidence>
<keyword evidence="2" id="KW-1003">Cell membrane</keyword>
<dbReference type="GO" id="GO:0005886">
    <property type="term" value="C:plasma membrane"/>
    <property type="evidence" value="ECO:0007669"/>
    <property type="project" value="UniProtKB-SubCell"/>
</dbReference>
<dbReference type="SUPFAM" id="SSF82689">
    <property type="entry name" value="Mechanosensitive channel protein MscS (YggB), C-terminal domain"/>
    <property type="match status" value="1"/>
</dbReference>
<dbReference type="AlphaFoldDB" id="A0A3S0WHT7"/>
<dbReference type="SUPFAM" id="SSF50182">
    <property type="entry name" value="Sm-like ribonucleoproteins"/>
    <property type="match status" value="1"/>
</dbReference>
<gene>
    <name evidence="9" type="ORF">EJ913_30650</name>
</gene>
<keyword evidence="6" id="KW-0997">Cell inner membrane</keyword>
<evidence type="ECO:0000256" key="4">
    <source>
        <dbReference type="ARBA" id="ARBA00022989"/>
    </source>
</evidence>
<dbReference type="InterPro" id="IPR018490">
    <property type="entry name" value="cNMP-bd_dom_sf"/>
</dbReference>
<dbReference type="PANTHER" id="PTHR30221">
    <property type="entry name" value="SMALL-CONDUCTANCE MECHANOSENSITIVE CHANNEL"/>
    <property type="match status" value="1"/>
</dbReference>
<dbReference type="Gene3D" id="3.30.70.100">
    <property type="match status" value="1"/>
</dbReference>
<organism evidence="9 10">
    <name type="scientific">Azospirillum doebereinerae</name>
    <dbReference type="NCBI Taxonomy" id="92933"/>
    <lineage>
        <taxon>Bacteria</taxon>
        <taxon>Pseudomonadati</taxon>
        <taxon>Pseudomonadota</taxon>
        <taxon>Alphaproteobacteria</taxon>
        <taxon>Rhodospirillales</taxon>
        <taxon>Azospirillaceae</taxon>
        <taxon>Azospirillum</taxon>
    </lineage>
</organism>
<comment type="caution">
    <text evidence="9">The sequence shown here is derived from an EMBL/GenBank/DDBJ whole genome shotgun (WGS) entry which is preliminary data.</text>
</comment>
<dbReference type="Pfam" id="PF00924">
    <property type="entry name" value="MS_channel_2nd"/>
    <property type="match status" value="1"/>
</dbReference>
<keyword evidence="6" id="KW-0406">Ion transport</keyword>
<proteinExistence type="inferred from homology"/>
<dbReference type="PROSITE" id="PS50042">
    <property type="entry name" value="CNMP_BINDING_3"/>
    <property type="match status" value="1"/>
</dbReference>